<gene>
    <name evidence="1" type="ORF">AQUSIP_00740</name>
</gene>
<reference evidence="1 2" key="1">
    <citation type="submission" date="2019-08" db="EMBL/GenBank/DDBJ databases">
        <authorList>
            <person name="Guy L."/>
        </authorList>
    </citation>
    <scope>NUCLEOTIDE SEQUENCE [LARGE SCALE GENOMIC DNA]</scope>
    <source>
        <strain evidence="1 2">SGT-108</strain>
    </source>
</reference>
<dbReference type="KEGG" id="asip:AQUSIP_00740"/>
<proteinExistence type="predicted"/>
<organism evidence="1 2">
    <name type="scientific">Aquicella siphonis</name>
    <dbReference type="NCBI Taxonomy" id="254247"/>
    <lineage>
        <taxon>Bacteria</taxon>
        <taxon>Pseudomonadati</taxon>
        <taxon>Pseudomonadota</taxon>
        <taxon>Gammaproteobacteria</taxon>
        <taxon>Legionellales</taxon>
        <taxon>Coxiellaceae</taxon>
        <taxon>Aquicella</taxon>
    </lineage>
</organism>
<dbReference type="EMBL" id="LR699119">
    <property type="protein sequence ID" value="VVC74802.1"/>
    <property type="molecule type" value="Genomic_DNA"/>
</dbReference>
<keyword evidence="2" id="KW-1185">Reference proteome</keyword>
<dbReference type="Proteomes" id="UP000324194">
    <property type="component" value="Chromosome 1"/>
</dbReference>
<dbReference type="RefSeq" id="WP_269472858.1">
    <property type="nucleotide sequence ID" value="NZ_LR699119.1"/>
</dbReference>
<name>A0A5E4PE05_9COXI</name>
<evidence type="ECO:0000313" key="2">
    <source>
        <dbReference type="Proteomes" id="UP000324194"/>
    </source>
</evidence>
<accession>A0A5E4PE05</accession>
<protein>
    <submittedName>
        <fullName evidence="1">Uncharacterized protein</fullName>
    </submittedName>
</protein>
<dbReference type="AlphaFoldDB" id="A0A5E4PE05"/>
<sequence>MLRKKLIVLMVEKTHIELNDLEVIEEILLASKTREYLQRHPQDL</sequence>
<evidence type="ECO:0000313" key="1">
    <source>
        <dbReference type="EMBL" id="VVC74802.1"/>
    </source>
</evidence>